<feature type="transmembrane region" description="Helical" evidence="2">
    <location>
        <begin position="257"/>
        <end position="275"/>
    </location>
</feature>
<keyword evidence="2" id="KW-0812">Transmembrane</keyword>
<keyword evidence="4" id="KW-1185">Reference proteome</keyword>
<evidence type="ECO:0000313" key="4">
    <source>
        <dbReference type="Proteomes" id="UP000567179"/>
    </source>
</evidence>
<feature type="transmembrane region" description="Helical" evidence="2">
    <location>
        <begin position="179"/>
        <end position="200"/>
    </location>
</feature>
<dbReference type="OrthoDB" id="3346544at2759"/>
<feature type="transmembrane region" description="Helical" evidence="2">
    <location>
        <begin position="57"/>
        <end position="77"/>
    </location>
</feature>
<dbReference type="Proteomes" id="UP000567179">
    <property type="component" value="Unassembled WGS sequence"/>
</dbReference>
<keyword evidence="2" id="KW-1133">Transmembrane helix</keyword>
<organism evidence="3 4">
    <name type="scientific">Psilocybe cf. subviscida</name>
    <dbReference type="NCBI Taxonomy" id="2480587"/>
    <lineage>
        <taxon>Eukaryota</taxon>
        <taxon>Fungi</taxon>
        <taxon>Dikarya</taxon>
        <taxon>Basidiomycota</taxon>
        <taxon>Agaricomycotina</taxon>
        <taxon>Agaricomycetes</taxon>
        <taxon>Agaricomycetidae</taxon>
        <taxon>Agaricales</taxon>
        <taxon>Agaricineae</taxon>
        <taxon>Strophariaceae</taxon>
        <taxon>Psilocybe</taxon>
    </lineage>
</organism>
<reference evidence="3 4" key="1">
    <citation type="journal article" date="2020" name="ISME J.">
        <title>Uncovering the hidden diversity of litter-decomposition mechanisms in mushroom-forming fungi.</title>
        <authorList>
            <person name="Floudas D."/>
            <person name="Bentzer J."/>
            <person name="Ahren D."/>
            <person name="Johansson T."/>
            <person name="Persson P."/>
            <person name="Tunlid A."/>
        </authorList>
    </citation>
    <scope>NUCLEOTIDE SEQUENCE [LARGE SCALE GENOMIC DNA]</scope>
    <source>
        <strain evidence="3 4">CBS 101986</strain>
    </source>
</reference>
<feature type="transmembrane region" description="Helical" evidence="2">
    <location>
        <begin position="107"/>
        <end position="130"/>
    </location>
</feature>
<evidence type="ECO:0000256" key="1">
    <source>
        <dbReference type="SAM" id="MobiDB-lite"/>
    </source>
</evidence>
<feature type="transmembrane region" description="Helical" evidence="2">
    <location>
        <begin position="20"/>
        <end position="45"/>
    </location>
</feature>
<dbReference type="AlphaFoldDB" id="A0A8H5F8Y5"/>
<protein>
    <submittedName>
        <fullName evidence="3">Uncharacterized protein</fullName>
    </submittedName>
</protein>
<evidence type="ECO:0000256" key="2">
    <source>
        <dbReference type="SAM" id="Phobius"/>
    </source>
</evidence>
<feature type="compositionally biased region" description="Low complexity" evidence="1">
    <location>
        <begin position="347"/>
        <end position="375"/>
    </location>
</feature>
<keyword evidence="2" id="KW-0472">Membrane</keyword>
<feature type="transmembrane region" description="Helical" evidence="2">
    <location>
        <begin position="221"/>
        <end position="245"/>
    </location>
</feature>
<gene>
    <name evidence="3" type="ORF">D9619_004021</name>
</gene>
<proteinExistence type="predicted"/>
<accession>A0A8H5F8Y5</accession>
<evidence type="ECO:0000313" key="3">
    <source>
        <dbReference type="EMBL" id="KAF5327912.1"/>
    </source>
</evidence>
<feature type="transmembrane region" description="Helical" evidence="2">
    <location>
        <begin position="137"/>
        <end position="159"/>
    </location>
</feature>
<sequence>MGFHNSSPPGLRVDIACGTGFVVETGLFCAYTYLFIAALSVLTSARRLKDARNAKSAWVFLVFSILMYLVATTHLLLQGVRFYRSTFGNFDLKGRMSYLRNPNNWEFPWLLLLILIQTWLGDALVIYRCYFIWNNNLWLIFVPVCLLLGTIGIGTYVVYLTINVQPTINAVPYGLANSAYPLAFAQNFMTTSLIILKIVLQHRESKKAGILMLGSKLSLIRIVRIVIESAGIYTIQLLVLVILYFRSDTFQWVIQQAIVPSIGITFLLLAIRIEASRNHNTKTRSNLGIRSSMIPRWTHDPDREISIHDRQIGNSLPTKDDANVTEQRLAIAGESDARSINWDSTFSSTSAPRPKATASSSSSKYVSTYTSELDV</sequence>
<dbReference type="EMBL" id="JAACJJ010000014">
    <property type="protein sequence ID" value="KAF5327912.1"/>
    <property type="molecule type" value="Genomic_DNA"/>
</dbReference>
<feature type="region of interest" description="Disordered" evidence="1">
    <location>
        <begin position="342"/>
        <end position="375"/>
    </location>
</feature>
<name>A0A8H5F8Y5_9AGAR</name>
<comment type="caution">
    <text evidence="3">The sequence shown here is derived from an EMBL/GenBank/DDBJ whole genome shotgun (WGS) entry which is preliminary data.</text>
</comment>